<feature type="region of interest" description="Disordered" evidence="1">
    <location>
        <begin position="1"/>
        <end position="27"/>
    </location>
</feature>
<sequence>MTTPPGNAASSAGTPVSSVLAHSPNTDSRQTATFSYILEDRSDNQMDTSKCGILSCSTSLDRMHYNRLGRSTVNPCTQMQPPGPIFPHQYPLTSPAPTPLSNYLPLAAYPYDVFSTQRSFKTPNLDQTVSRKTLRVS</sequence>
<evidence type="ECO:0000313" key="3">
    <source>
        <dbReference type="Proteomes" id="UP000316759"/>
    </source>
</evidence>
<gene>
    <name evidence="2" type="ORF">FGIG_10276</name>
</gene>
<proteinExistence type="predicted"/>
<dbReference type="EMBL" id="SUNJ01004979">
    <property type="protein sequence ID" value="TPP64008.1"/>
    <property type="molecule type" value="Genomic_DNA"/>
</dbReference>
<dbReference type="Proteomes" id="UP000316759">
    <property type="component" value="Unassembled WGS sequence"/>
</dbReference>
<reference evidence="2 3" key="1">
    <citation type="submission" date="2019-04" db="EMBL/GenBank/DDBJ databases">
        <title>Annotation for the trematode Fasciola gigantica.</title>
        <authorList>
            <person name="Choi Y.-J."/>
        </authorList>
    </citation>
    <scope>NUCLEOTIDE SEQUENCE [LARGE SCALE GENOMIC DNA]</scope>
    <source>
        <strain evidence="2">Uganda_cow_1</strain>
    </source>
</reference>
<comment type="caution">
    <text evidence="2">The sequence shown here is derived from an EMBL/GenBank/DDBJ whole genome shotgun (WGS) entry which is preliminary data.</text>
</comment>
<protein>
    <submittedName>
        <fullName evidence="2">Uncharacterized protein</fullName>
    </submittedName>
</protein>
<feature type="compositionally biased region" description="Polar residues" evidence="1">
    <location>
        <begin position="1"/>
        <end position="17"/>
    </location>
</feature>
<evidence type="ECO:0000313" key="2">
    <source>
        <dbReference type="EMBL" id="TPP64008.1"/>
    </source>
</evidence>
<dbReference type="AlphaFoldDB" id="A0A504Z223"/>
<keyword evidence="3" id="KW-1185">Reference proteome</keyword>
<accession>A0A504Z223</accession>
<dbReference type="OrthoDB" id="10682136at2759"/>
<evidence type="ECO:0000256" key="1">
    <source>
        <dbReference type="SAM" id="MobiDB-lite"/>
    </source>
</evidence>
<organism evidence="2 3">
    <name type="scientific">Fasciola gigantica</name>
    <name type="common">Giant liver fluke</name>
    <dbReference type="NCBI Taxonomy" id="46835"/>
    <lineage>
        <taxon>Eukaryota</taxon>
        <taxon>Metazoa</taxon>
        <taxon>Spiralia</taxon>
        <taxon>Lophotrochozoa</taxon>
        <taxon>Platyhelminthes</taxon>
        <taxon>Trematoda</taxon>
        <taxon>Digenea</taxon>
        <taxon>Plagiorchiida</taxon>
        <taxon>Echinostomata</taxon>
        <taxon>Echinostomatoidea</taxon>
        <taxon>Fasciolidae</taxon>
        <taxon>Fasciola</taxon>
    </lineage>
</organism>
<name>A0A504Z223_FASGI</name>